<feature type="transmembrane region" description="Helical" evidence="14">
    <location>
        <begin position="180"/>
        <end position="199"/>
    </location>
</feature>
<evidence type="ECO:0000256" key="14">
    <source>
        <dbReference type="SAM" id="Phobius"/>
    </source>
</evidence>
<dbReference type="EMBL" id="CP054705">
    <property type="protein sequence ID" value="QQK77737.1"/>
    <property type="molecule type" value="Genomic_DNA"/>
</dbReference>
<dbReference type="AlphaFoldDB" id="A0A7T6Z6J3"/>
<evidence type="ECO:0000256" key="9">
    <source>
        <dbReference type="ARBA" id="ARBA00023065"/>
    </source>
</evidence>
<comment type="catalytic activity">
    <reaction evidence="12">
        <text>L-proline(in) + Na(+)(in) = L-proline(out) + Na(+)(out)</text>
        <dbReference type="Rhea" id="RHEA:28967"/>
        <dbReference type="ChEBI" id="CHEBI:29101"/>
        <dbReference type="ChEBI" id="CHEBI:60039"/>
    </reaction>
</comment>
<reference evidence="15 16" key="1">
    <citation type="submission" date="2020-06" db="EMBL/GenBank/DDBJ databases">
        <title>Genomic analysis of Salicibibacter sp. NKC5-3.</title>
        <authorList>
            <person name="Oh Y.J."/>
        </authorList>
    </citation>
    <scope>NUCLEOTIDE SEQUENCE [LARGE SCALE GENOMIC DNA]</scope>
    <source>
        <strain evidence="15 16">NKC5-3</strain>
    </source>
</reference>
<feature type="transmembrane region" description="Helical" evidence="14">
    <location>
        <begin position="113"/>
        <end position="134"/>
    </location>
</feature>
<evidence type="ECO:0000256" key="2">
    <source>
        <dbReference type="ARBA" id="ARBA00006434"/>
    </source>
</evidence>
<dbReference type="GO" id="GO:0006814">
    <property type="term" value="P:sodium ion transport"/>
    <property type="evidence" value="ECO:0007669"/>
    <property type="project" value="UniProtKB-KW"/>
</dbReference>
<feature type="transmembrane region" description="Helical" evidence="14">
    <location>
        <begin position="44"/>
        <end position="64"/>
    </location>
</feature>
<dbReference type="InterPro" id="IPR050277">
    <property type="entry name" value="Sodium:Solute_Symporter"/>
</dbReference>
<comment type="similarity">
    <text evidence="2 13">Belongs to the sodium:solute symporter (SSF) (TC 2.A.21) family.</text>
</comment>
<organism evidence="15 16">
    <name type="scientific">Salicibibacter cibarius</name>
    <dbReference type="NCBI Taxonomy" id="2743000"/>
    <lineage>
        <taxon>Bacteria</taxon>
        <taxon>Bacillati</taxon>
        <taxon>Bacillota</taxon>
        <taxon>Bacilli</taxon>
        <taxon>Bacillales</taxon>
        <taxon>Bacillaceae</taxon>
        <taxon>Salicibibacter</taxon>
    </lineage>
</organism>
<dbReference type="RefSeq" id="WP_200125370.1">
    <property type="nucleotide sequence ID" value="NZ_CP054705.1"/>
</dbReference>
<evidence type="ECO:0000256" key="1">
    <source>
        <dbReference type="ARBA" id="ARBA00004651"/>
    </source>
</evidence>
<evidence type="ECO:0000256" key="7">
    <source>
        <dbReference type="ARBA" id="ARBA00022989"/>
    </source>
</evidence>
<keyword evidence="3" id="KW-0813">Transport</keyword>
<dbReference type="InterPro" id="IPR038377">
    <property type="entry name" value="Na/Glc_symporter_sf"/>
</dbReference>
<dbReference type="PROSITE" id="PS50283">
    <property type="entry name" value="NA_SOLUT_SYMP_3"/>
    <property type="match status" value="1"/>
</dbReference>
<dbReference type="PANTHER" id="PTHR48086">
    <property type="entry name" value="SODIUM/PROLINE SYMPORTER-RELATED"/>
    <property type="match status" value="1"/>
</dbReference>
<feature type="transmembrane region" description="Helical" evidence="14">
    <location>
        <begin position="154"/>
        <end position="173"/>
    </location>
</feature>
<feature type="transmembrane region" description="Helical" evidence="14">
    <location>
        <begin position="382"/>
        <end position="407"/>
    </location>
</feature>
<keyword evidence="7 14" id="KW-1133">Transmembrane helix</keyword>
<keyword evidence="16" id="KW-1185">Reference proteome</keyword>
<feature type="transmembrane region" description="Helical" evidence="14">
    <location>
        <begin position="414"/>
        <end position="434"/>
    </location>
</feature>
<feature type="transmembrane region" description="Helical" evidence="14">
    <location>
        <begin position="219"/>
        <end position="241"/>
    </location>
</feature>
<dbReference type="KEGG" id="scia:HUG15_20545"/>
<feature type="transmembrane region" description="Helical" evidence="14">
    <location>
        <begin position="440"/>
        <end position="458"/>
    </location>
</feature>
<evidence type="ECO:0000256" key="13">
    <source>
        <dbReference type="RuleBase" id="RU362091"/>
    </source>
</evidence>
<evidence type="ECO:0000256" key="8">
    <source>
        <dbReference type="ARBA" id="ARBA00023053"/>
    </source>
</evidence>
<evidence type="ECO:0000256" key="11">
    <source>
        <dbReference type="ARBA" id="ARBA00023201"/>
    </source>
</evidence>
<keyword evidence="6" id="KW-0769">Symport</keyword>
<keyword evidence="11" id="KW-0739">Sodium transport</keyword>
<dbReference type="Proteomes" id="UP000595823">
    <property type="component" value="Chromosome"/>
</dbReference>
<keyword evidence="9" id="KW-0406">Ion transport</keyword>
<dbReference type="PROSITE" id="PS00456">
    <property type="entry name" value="NA_SOLUT_SYMP_1"/>
    <property type="match status" value="1"/>
</dbReference>
<dbReference type="GO" id="GO:0015293">
    <property type="term" value="F:symporter activity"/>
    <property type="evidence" value="ECO:0007669"/>
    <property type="project" value="UniProtKB-KW"/>
</dbReference>
<feature type="transmembrane region" description="Helical" evidence="14">
    <location>
        <begin position="355"/>
        <end position="376"/>
    </location>
</feature>
<dbReference type="GO" id="GO:0046942">
    <property type="term" value="P:carboxylic acid transport"/>
    <property type="evidence" value="ECO:0007669"/>
    <property type="project" value="UniProtKB-ARBA"/>
</dbReference>
<dbReference type="NCBIfam" id="TIGR00813">
    <property type="entry name" value="sss"/>
    <property type="match status" value="1"/>
</dbReference>
<evidence type="ECO:0000256" key="6">
    <source>
        <dbReference type="ARBA" id="ARBA00022847"/>
    </source>
</evidence>
<dbReference type="InterPro" id="IPR001734">
    <property type="entry name" value="Na/solute_symporter"/>
</dbReference>
<name>A0A7T6Z6J3_9BACI</name>
<gene>
    <name evidence="15" type="ORF">HUG15_20545</name>
</gene>
<evidence type="ECO:0000256" key="3">
    <source>
        <dbReference type="ARBA" id="ARBA00022448"/>
    </source>
</evidence>
<dbReference type="GO" id="GO:0005886">
    <property type="term" value="C:plasma membrane"/>
    <property type="evidence" value="ECO:0007669"/>
    <property type="project" value="UniProtKB-SubCell"/>
</dbReference>
<feature type="transmembrane region" description="Helical" evidence="14">
    <location>
        <begin position="70"/>
        <end position="92"/>
    </location>
</feature>
<sequence length="480" mass="51423">MQVTETFMIVVYLIVVIVMGIYFARRALSTEDDYWAAGRRINSFVGAFALFAALASASSLMGTVGSGVEFGLPFFFAYGFGAIAILPFMLFLTAGQMRRSGVRTLPEYFSKRYGKSVQIIAAVIVVISMTFYMVPQLTASGLIGQYVLGIEYPTAVILIGAGFIIYAAIGGMWAITYTDLVQGIIIVAGLFLLAVAIFIDHGGFGALVQSAFAVDPDFGSVQLGWMSYFGIFISFLFFGIVSPSAVMRNFTAKSAKIARRTAMWACLLYLLVFVFGLFITIAGVNLDLLGTVDNTDMIFVAVIEQYLPPILAGIMLAGLIAAIMSSADAMLLAVSAGIAQDIYKGAINKKAKQKTVTTIGLICMLFAGFIGILIALNPPQLIAIMVGWVGGFLLSAFGFPVILGIWWSRANTPGAIAGILGGAITFLFLVATPGELVSEPIIATPVSLILMIVVSLLTKSPPENIKKQVELNYTRMKDDV</sequence>
<dbReference type="PANTHER" id="PTHR48086:SF3">
    <property type="entry name" value="SODIUM_PROLINE SYMPORTER"/>
    <property type="match status" value="1"/>
</dbReference>
<feature type="transmembrane region" description="Helical" evidence="14">
    <location>
        <begin position="306"/>
        <end position="334"/>
    </location>
</feature>
<keyword evidence="10 14" id="KW-0472">Membrane</keyword>
<feature type="transmembrane region" description="Helical" evidence="14">
    <location>
        <begin position="262"/>
        <end position="286"/>
    </location>
</feature>
<evidence type="ECO:0000313" key="15">
    <source>
        <dbReference type="EMBL" id="QQK77737.1"/>
    </source>
</evidence>
<keyword evidence="5 14" id="KW-0812">Transmembrane</keyword>
<dbReference type="Pfam" id="PF00474">
    <property type="entry name" value="SSF"/>
    <property type="match status" value="1"/>
</dbReference>
<protein>
    <submittedName>
        <fullName evidence="15">Sodium/solute symporter</fullName>
    </submittedName>
</protein>
<dbReference type="Gene3D" id="1.20.1730.10">
    <property type="entry name" value="Sodium/glucose cotransporter"/>
    <property type="match status" value="1"/>
</dbReference>
<keyword evidence="4" id="KW-1003">Cell membrane</keyword>
<evidence type="ECO:0000256" key="4">
    <source>
        <dbReference type="ARBA" id="ARBA00022475"/>
    </source>
</evidence>
<feature type="transmembrane region" description="Helical" evidence="14">
    <location>
        <begin position="6"/>
        <end position="24"/>
    </location>
</feature>
<evidence type="ECO:0000313" key="16">
    <source>
        <dbReference type="Proteomes" id="UP000595823"/>
    </source>
</evidence>
<dbReference type="InterPro" id="IPR018212">
    <property type="entry name" value="Na/solute_symporter_CS"/>
</dbReference>
<accession>A0A7T6Z6J3</accession>
<comment type="subcellular location">
    <subcellularLocation>
        <location evidence="1">Cell membrane</location>
        <topology evidence="1">Multi-pass membrane protein</topology>
    </subcellularLocation>
</comment>
<proteinExistence type="inferred from homology"/>
<evidence type="ECO:0000256" key="10">
    <source>
        <dbReference type="ARBA" id="ARBA00023136"/>
    </source>
</evidence>
<evidence type="ECO:0000256" key="12">
    <source>
        <dbReference type="ARBA" id="ARBA00033708"/>
    </source>
</evidence>
<dbReference type="PROSITE" id="PS00457">
    <property type="entry name" value="NA_SOLUT_SYMP_2"/>
    <property type="match status" value="1"/>
</dbReference>
<keyword evidence="8" id="KW-0915">Sodium</keyword>
<evidence type="ECO:0000256" key="5">
    <source>
        <dbReference type="ARBA" id="ARBA00022692"/>
    </source>
</evidence>